<protein>
    <submittedName>
        <fullName evidence="1">Uncharacterized protein</fullName>
    </submittedName>
</protein>
<reference evidence="1 2" key="1">
    <citation type="journal article" date="2016" name="Mol. Biol. Evol.">
        <title>Comparative Genomics of Early-Diverging Mushroom-Forming Fungi Provides Insights into the Origins of Lignocellulose Decay Capabilities.</title>
        <authorList>
            <person name="Nagy L.G."/>
            <person name="Riley R."/>
            <person name="Tritt A."/>
            <person name="Adam C."/>
            <person name="Daum C."/>
            <person name="Floudas D."/>
            <person name="Sun H."/>
            <person name="Yadav J.S."/>
            <person name="Pangilinan J."/>
            <person name="Larsson K.H."/>
            <person name="Matsuura K."/>
            <person name="Barry K."/>
            <person name="Labutti K."/>
            <person name="Kuo R."/>
            <person name="Ohm R.A."/>
            <person name="Bhattacharya S.S."/>
            <person name="Shirouzu T."/>
            <person name="Yoshinaga Y."/>
            <person name="Martin F.M."/>
            <person name="Grigoriev I.V."/>
            <person name="Hibbett D.S."/>
        </authorList>
    </citation>
    <scope>NUCLEOTIDE SEQUENCE [LARGE SCALE GENOMIC DNA]</scope>
    <source>
        <strain evidence="1 2">HHB12029</strain>
    </source>
</reference>
<dbReference type="AlphaFoldDB" id="A0A165LZN8"/>
<sequence length="91" mass="10289">MQHTVTFCVCGRALQLATCLVNDTVYSSRSLPHYVVRDVRDDSSSRVTYVASARRALRLWRYLDSPARGHRVCAQLRTFKPSPVIAASLYT</sequence>
<keyword evidence="2" id="KW-1185">Reference proteome</keyword>
<proteinExistence type="predicted"/>
<dbReference type="EMBL" id="KV425917">
    <property type="protein sequence ID" value="KZV98556.1"/>
    <property type="molecule type" value="Genomic_DNA"/>
</dbReference>
<dbReference type="InParanoid" id="A0A165LZN8"/>
<evidence type="ECO:0000313" key="1">
    <source>
        <dbReference type="EMBL" id="KZV98556.1"/>
    </source>
</evidence>
<dbReference type="Proteomes" id="UP000077266">
    <property type="component" value="Unassembled WGS sequence"/>
</dbReference>
<accession>A0A165LZN8</accession>
<evidence type="ECO:0000313" key="2">
    <source>
        <dbReference type="Proteomes" id="UP000077266"/>
    </source>
</evidence>
<gene>
    <name evidence="1" type="ORF">EXIGLDRAFT_727636</name>
</gene>
<name>A0A165LZN8_EXIGL</name>
<organism evidence="1 2">
    <name type="scientific">Exidia glandulosa HHB12029</name>
    <dbReference type="NCBI Taxonomy" id="1314781"/>
    <lineage>
        <taxon>Eukaryota</taxon>
        <taxon>Fungi</taxon>
        <taxon>Dikarya</taxon>
        <taxon>Basidiomycota</taxon>
        <taxon>Agaricomycotina</taxon>
        <taxon>Agaricomycetes</taxon>
        <taxon>Auriculariales</taxon>
        <taxon>Exidiaceae</taxon>
        <taxon>Exidia</taxon>
    </lineage>
</organism>